<keyword evidence="6" id="KW-1185">Reference proteome</keyword>
<dbReference type="Proteomes" id="UP000505377">
    <property type="component" value="Chromosome"/>
</dbReference>
<dbReference type="RefSeq" id="WP_172163926.1">
    <property type="nucleotide sequence ID" value="NZ_CP053564.1"/>
</dbReference>
<evidence type="ECO:0000313" key="5">
    <source>
        <dbReference type="EMBL" id="QJY49041.1"/>
    </source>
</evidence>
<dbReference type="Pfam" id="PF13439">
    <property type="entry name" value="Glyco_transf_4"/>
    <property type="match status" value="1"/>
</dbReference>
<sequence length="482" mass="51450">MSAPHRSPVAALDGRHILVLNWRDVRHPQAGGAELYMHRIATRWVAAGARVTWLAAQPEGASCSEVVDGVEVHRAGGALTLYPRTALRLLGRRFRDVDHVVDCQNGIPFFSPLFVATGVPIVQLVHHVHQDQFATRFGPVLAAVGRFLEGRAARRVYGLRPIAAVSPSTRQELRRRLRFRSAISVVPNGTAPVPDVRGPRDPDPTLAVVSRLVPHKRIDLLLEQLVAVAAAVPGLRVDVVGDGPELPRLRAMADELGLGGTVTFHGYQPDAVRDEVLGRAWLTTVTSAAEGWGCSVVEAAGLGVPTVAVRVPGIRDSVVDGSTGWLVDDERELGEAMIRALRLLADESAAERVTDACQTWARCFTWDRSAGLLAAVLVQAADGTPAPGDRSARSDITTVARFRRPAGWTGAGLRVTDEARDDGEVVSLLLHGCDEVDAAGTLQRLGVDSAELRLADRYDLLAGPAGVPVAPLIDPVTDAAGV</sequence>
<dbReference type="GO" id="GO:1901137">
    <property type="term" value="P:carbohydrate derivative biosynthetic process"/>
    <property type="evidence" value="ECO:0007669"/>
    <property type="project" value="UniProtKB-ARBA"/>
</dbReference>
<evidence type="ECO:0000259" key="4">
    <source>
        <dbReference type="Pfam" id="PF13439"/>
    </source>
</evidence>
<evidence type="ECO:0000256" key="1">
    <source>
        <dbReference type="ARBA" id="ARBA00022676"/>
    </source>
</evidence>
<keyword evidence="1" id="KW-0328">Glycosyltransferase</keyword>
<name>A0A6M6JS29_9PSEU</name>
<dbReference type="EMBL" id="CP053564">
    <property type="protein sequence ID" value="QJY49041.1"/>
    <property type="molecule type" value="Genomic_DNA"/>
</dbReference>
<feature type="domain" description="Glycosyltransferase subfamily 4-like N-terminal" evidence="4">
    <location>
        <begin position="31"/>
        <end position="189"/>
    </location>
</feature>
<evidence type="ECO:0000256" key="2">
    <source>
        <dbReference type="ARBA" id="ARBA00022679"/>
    </source>
</evidence>
<dbReference type="PANTHER" id="PTHR45947">
    <property type="entry name" value="SULFOQUINOVOSYL TRANSFERASE SQD2"/>
    <property type="match status" value="1"/>
</dbReference>
<protein>
    <submittedName>
        <fullName evidence="5">Glycosyltransferase family 4 protein</fullName>
    </submittedName>
</protein>
<dbReference type="SUPFAM" id="SSF53756">
    <property type="entry name" value="UDP-Glycosyltransferase/glycogen phosphorylase"/>
    <property type="match status" value="1"/>
</dbReference>
<dbReference type="InterPro" id="IPR028098">
    <property type="entry name" value="Glyco_trans_4-like_N"/>
</dbReference>
<dbReference type="Pfam" id="PF00534">
    <property type="entry name" value="Glycos_transf_1"/>
    <property type="match status" value="1"/>
</dbReference>
<dbReference type="InterPro" id="IPR001296">
    <property type="entry name" value="Glyco_trans_1"/>
</dbReference>
<dbReference type="PANTHER" id="PTHR45947:SF3">
    <property type="entry name" value="SULFOQUINOVOSYL TRANSFERASE SQD2"/>
    <property type="match status" value="1"/>
</dbReference>
<dbReference type="KEGG" id="pbro:HOP40_27385"/>
<proteinExistence type="predicted"/>
<dbReference type="AlphaFoldDB" id="A0A6M6JS29"/>
<feature type="domain" description="Glycosyl transferase family 1" evidence="3">
    <location>
        <begin position="199"/>
        <end position="342"/>
    </location>
</feature>
<evidence type="ECO:0000313" key="6">
    <source>
        <dbReference type="Proteomes" id="UP000505377"/>
    </source>
</evidence>
<dbReference type="Gene3D" id="3.40.50.2000">
    <property type="entry name" value="Glycogen Phosphorylase B"/>
    <property type="match status" value="2"/>
</dbReference>
<gene>
    <name evidence="5" type="ORF">HOP40_27385</name>
</gene>
<dbReference type="GO" id="GO:0016758">
    <property type="term" value="F:hexosyltransferase activity"/>
    <property type="evidence" value="ECO:0007669"/>
    <property type="project" value="TreeGrafter"/>
</dbReference>
<accession>A0A6M6JS29</accession>
<keyword evidence="2 5" id="KW-0808">Transferase</keyword>
<dbReference type="InterPro" id="IPR050194">
    <property type="entry name" value="Glycosyltransferase_grp1"/>
</dbReference>
<dbReference type="CDD" id="cd03801">
    <property type="entry name" value="GT4_PimA-like"/>
    <property type="match status" value="1"/>
</dbReference>
<reference evidence="5 6" key="1">
    <citation type="submission" date="2020-05" db="EMBL/GenBank/DDBJ databases">
        <authorList>
            <person name="Mo P."/>
        </authorList>
    </citation>
    <scope>NUCLEOTIDE SEQUENCE [LARGE SCALE GENOMIC DNA]</scope>
    <source>
        <strain evidence="5 6">Gen01</strain>
    </source>
</reference>
<evidence type="ECO:0000259" key="3">
    <source>
        <dbReference type="Pfam" id="PF00534"/>
    </source>
</evidence>
<organism evidence="5 6">
    <name type="scientific">Pseudonocardia broussonetiae</name>
    <dbReference type="NCBI Taxonomy" id="2736640"/>
    <lineage>
        <taxon>Bacteria</taxon>
        <taxon>Bacillati</taxon>
        <taxon>Actinomycetota</taxon>
        <taxon>Actinomycetes</taxon>
        <taxon>Pseudonocardiales</taxon>
        <taxon>Pseudonocardiaceae</taxon>
        <taxon>Pseudonocardia</taxon>
    </lineage>
</organism>